<feature type="signal peptide" evidence="14">
    <location>
        <begin position="1"/>
        <end position="22"/>
    </location>
</feature>
<dbReference type="GO" id="GO:0016020">
    <property type="term" value="C:membrane"/>
    <property type="evidence" value="ECO:0007669"/>
    <property type="project" value="UniProtKB-SubCell"/>
</dbReference>
<keyword evidence="6 12" id="KW-0479">Metal-binding</keyword>
<evidence type="ECO:0000256" key="12">
    <source>
        <dbReference type="PIRSR" id="PIRSR602401-1"/>
    </source>
</evidence>
<keyword evidence="14" id="KW-0732">Signal</keyword>
<dbReference type="GO" id="GO:0004497">
    <property type="term" value="F:monooxygenase activity"/>
    <property type="evidence" value="ECO:0007669"/>
    <property type="project" value="UniProtKB-KW"/>
</dbReference>
<accession>A0AAD9ZWW9</accession>
<proteinExistence type="inferred from homology"/>
<organism evidence="15 16">
    <name type="scientific">Dipteronia sinensis</name>
    <dbReference type="NCBI Taxonomy" id="43782"/>
    <lineage>
        <taxon>Eukaryota</taxon>
        <taxon>Viridiplantae</taxon>
        <taxon>Streptophyta</taxon>
        <taxon>Embryophyta</taxon>
        <taxon>Tracheophyta</taxon>
        <taxon>Spermatophyta</taxon>
        <taxon>Magnoliopsida</taxon>
        <taxon>eudicotyledons</taxon>
        <taxon>Gunneridae</taxon>
        <taxon>Pentapetalae</taxon>
        <taxon>rosids</taxon>
        <taxon>malvids</taxon>
        <taxon>Sapindales</taxon>
        <taxon>Sapindaceae</taxon>
        <taxon>Hippocastanoideae</taxon>
        <taxon>Acereae</taxon>
        <taxon>Dipteronia</taxon>
    </lineage>
</organism>
<dbReference type="Gene3D" id="1.10.630.10">
    <property type="entry name" value="Cytochrome P450"/>
    <property type="match status" value="2"/>
</dbReference>
<evidence type="ECO:0008006" key="17">
    <source>
        <dbReference type="Google" id="ProtNLM"/>
    </source>
</evidence>
<comment type="cofactor">
    <cofactor evidence="1 12">
        <name>heme</name>
        <dbReference type="ChEBI" id="CHEBI:30413"/>
    </cofactor>
</comment>
<dbReference type="InterPro" id="IPR001128">
    <property type="entry name" value="Cyt_P450"/>
</dbReference>
<dbReference type="PANTHER" id="PTHR24282:SF135">
    <property type="entry name" value="CYTOCHROME P450 709B2"/>
    <property type="match status" value="1"/>
</dbReference>
<keyword evidence="4 12" id="KW-0349">Heme</keyword>
<dbReference type="Pfam" id="PF00067">
    <property type="entry name" value="p450"/>
    <property type="match status" value="1"/>
</dbReference>
<evidence type="ECO:0000256" key="3">
    <source>
        <dbReference type="ARBA" id="ARBA00010617"/>
    </source>
</evidence>
<dbReference type="Proteomes" id="UP001281410">
    <property type="component" value="Unassembled WGS sequence"/>
</dbReference>
<protein>
    <recommendedName>
        <fullName evidence="17">Cytochrome P450</fullName>
    </recommendedName>
</protein>
<dbReference type="InterPro" id="IPR017972">
    <property type="entry name" value="Cyt_P450_CS"/>
</dbReference>
<dbReference type="AlphaFoldDB" id="A0AAD9ZWW9"/>
<dbReference type="SUPFAM" id="SSF48264">
    <property type="entry name" value="Cytochrome P450"/>
    <property type="match status" value="2"/>
</dbReference>
<evidence type="ECO:0000256" key="8">
    <source>
        <dbReference type="ARBA" id="ARBA00023002"/>
    </source>
</evidence>
<comment type="similarity">
    <text evidence="3 13">Belongs to the cytochrome P450 family.</text>
</comment>
<evidence type="ECO:0000256" key="2">
    <source>
        <dbReference type="ARBA" id="ARBA00004167"/>
    </source>
</evidence>
<keyword evidence="10 13" id="KW-0503">Monooxygenase</keyword>
<dbReference type="InterPro" id="IPR002401">
    <property type="entry name" value="Cyt_P450_E_grp-I"/>
</dbReference>
<keyword evidence="8 13" id="KW-0560">Oxidoreductase</keyword>
<sequence>MGYLSMILVAVTVVIVSKILQACRIVVWRPYAVTKCFTNQGIMGPSYSILSGSLDEMKKLRRVAMGTALNTNSHDITERVIPHFTTWSSQYGETFLYWYGLQARLFISDPELAKHILSNKSNIFVKPKAMPTAELFAGKGLPLINGLDWFRHRKIATPAFTIDKLKGMVKGMATCTVSMLDNWKNHAISSADDQCREIEVHGEFKRLMADIIAHTAFGSSFVAGKEAFKAQLQLQQCCAASSTDTFIPGSQYLPTPSNIHIWKLDRKVKETLKSIIDGRLNSPKTGNSNRYGNDLLGIMIDALDIFQSRAGPKLKMEEIIEESKAFFVAGHGTTASFLTWTVFLLCKYPEWQTKLREEVLNECSVGIPDADMLAKLKLVNMVFLEALRLYCPVIRLFRQGSEDTKIGNLMIPRDTCIEIALVEIHRSEKYWGQDAKEFNPLRFINGMSQAAKHPNALLEFGFGPRTCIGQNLAMLAGKTTITLILQRFSLSLSPEYKHTPIEHDDILISDGPTGPVMKLSPKLKEQLHKPWANAIILKNMGRSHTLSFMTMKLTQKWSLIGKWHLTDLGETFLYMHGMEPTIYISDPELATQVLSNKSGFFSKVQFPSSFETLFGKLGLFLLTGQD</sequence>
<name>A0AAD9ZWW9_9ROSI</name>
<evidence type="ECO:0000256" key="14">
    <source>
        <dbReference type="SAM" id="SignalP"/>
    </source>
</evidence>
<dbReference type="PRINTS" id="PR00463">
    <property type="entry name" value="EP450I"/>
</dbReference>
<reference evidence="15" key="1">
    <citation type="journal article" date="2023" name="Plant J.">
        <title>Genome sequences and population genomics provide insights into the demographic history, inbreeding, and mutation load of two 'living fossil' tree species of Dipteronia.</title>
        <authorList>
            <person name="Feng Y."/>
            <person name="Comes H.P."/>
            <person name="Chen J."/>
            <person name="Zhu S."/>
            <person name="Lu R."/>
            <person name="Zhang X."/>
            <person name="Li P."/>
            <person name="Qiu J."/>
            <person name="Olsen K.M."/>
            <person name="Qiu Y."/>
        </authorList>
    </citation>
    <scope>NUCLEOTIDE SEQUENCE</scope>
    <source>
        <strain evidence="15">NBL</strain>
    </source>
</reference>
<evidence type="ECO:0000256" key="13">
    <source>
        <dbReference type="RuleBase" id="RU000461"/>
    </source>
</evidence>
<dbReference type="EMBL" id="JANJYJ010000008">
    <property type="protein sequence ID" value="KAK3194427.1"/>
    <property type="molecule type" value="Genomic_DNA"/>
</dbReference>
<evidence type="ECO:0000256" key="7">
    <source>
        <dbReference type="ARBA" id="ARBA00022989"/>
    </source>
</evidence>
<keyword evidence="16" id="KW-1185">Reference proteome</keyword>
<dbReference type="InterPro" id="IPR050665">
    <property type="entry name" value="Cytochrome_P450_Monooxygen"/>
</dbReference>
<dbReference type="GO" id="GO:0016705">
    <property type="term" value="F:oxidoreductase activity, acting on paired donors, with incorporation or reduction of molecular oxygen"/>
    <property type="evidence" value="ECO:0007669"/>
    <property type="project" value="InterPro"/>
</dbReference>
<keyword evidence="5" id="KW-0812">Transmembrane</keyword>
<evidence type="ECO:0000256" key="5">
    <source>
        <dbReference type="ARBA" id="ARBA00022692"/>
    </source>
</evidence>
<dbReference type="GO" id="GO:0020037">
    <property type="term" value="F:heme binding"/>
    <property type="evidence" value="ECO:0007669"/>
    <property type="project" value="InterPro"/>
</dbReference>
<feature type="chain" id="PRO_5042100565" description="Cytochrome P450" evidence="14">
    <location>
        <begin position="23"/>
        <end position="626"/>
    </location>
</feature>
<evidence type="ECO:0000256" key="4">
    <source>
        <dbReference type="ARBA" id="ARBA00022617"/>
    </source>
</evidence>
<gene>
    <name evidence="15" type="ORF">Dsin_025737</name>
</gene>
<keyword evidence="11" id="KW-0472">Membrane</keyword>
<evidence type="ECO:0000313" key="16">
    <source>
        <dbReference type="Proteomes" id="UP001281410"/>
    </source>
</evidence>
<dbReference type="InterPro" id="IPR036396">
    <property type="entry name" value="Cyt_P450_sf"/>
</dbReference>
<comment type="caution">
    <text evidence="15">The sequence shown here is derived from an EMBL/GenBank/DDBJ whole genome shotgun (WGS) entry which is preliminary data.</text>
</comment>
<dbReference type="PROSITE" id="PS00086">
    <property type="entry name" value="CYTOCHROME_P450"/>
    <property type="match status" value="1"/>
</dbReference>
<evidence type="ECO:0000256" key="1">
    <source>
        <dbReference type="ARBA" id="ARBA00001971"/>
    </source>
</evidence>
<evidence type="ECO:0000256" key="6">
    <source>
        <dbReference type="ARBA" id="ARBA00022723"/>
    </source>
</evidence>
<dbReference type="GO" id="GO:0005506">
    <property type="term" value="F:iron ion binding"/>
    <property type="evidence" value="ECO:0007669"/>
    <property type="project" value="InterPro"/>
</dbReference>
<evidence type="ECO:0000256" key="11">
    <source>
        <dbReference type="ARBA" id="ARBA00023136"/>
    </source>
</evidence>
<feature type="binding site" description="axial binding residue" evidence="12">
    <location>
        <position position="467"/>
    </location>
    <ligand>
        <name>heme</name>
        <dbReference type="ChEBI" id="CHEBI:30413"/>
    </ligand>
    <ligandPart>
        <name>Fe</name>
        <dbReference type="ChEBI" id="CHEBI:18248"/>
    </ligandPart>
</feature>
<dbReference type="PANTHER" id="PTHR24282">
    <property type="entry name" value="CYTOCHROME P450 FAMILY MEMBER"/>
    <property type="match status" value="1"/>
</dbReference>
<keyword evidence="9 12" id="KW-0408">Iron</keyword>
<evidence type="ECO:0000256" key="9">
    <source>
        <dbReference type="ARBA" id="ARBA00023004"/>
    </source>
</evidence>
<comment type="subcellular location">
    <subcellularLocation>
        <location evidence="2">Membrane</location>
        <topology evidence="2">Single-pass membrane protein</topology>
    </subcellularLocation>
</comment>
<evidence type="ECO:0000256" key="10">
    <source>
        <dbReference type="ARBA" id="ARBA00023033"/>
    </source>
</evidence>
<evidence type="ECO:0000313" key="15">
    <source>
        <dbReference type="EMBL" id="KAK3194427.1"/>
    </source>
</evidence>
<dbReference type="PRINTS" id="PR00385">
    <property type="entry name" value="P450"/>
</dbReference>
<keyword evidence="7" id="KW-1133">Transmembrane helix</keyword>